<evidence type="ECO:0000256" key="1">
    <source>
        <dbReference type="SAM" id="Phobius"/>
    </source>
</evidence>
<feature type="domain" description="Reverse transcriptase" evidence="2">
    <location>
        <begin position="283"/>
        <end position="367"/>
    </location>
</feature>
<dbReference type="AlphaFoldDB" id="A0AAN7S0N2"/>
<feature type="transmembrane region" description="Helical" evidence="1">
    <location>
        <begin position="69"/>
        <end position="87"/>
    </location>
</feature>
<keyword evidence="1" id="KW-0472">Membrane</keyword>
<evidence type="ECO:0000313" key="4">
    <source>
        <dbReference type="Proteomes" id="UP001333110"/>
    </source>
</evidence>
<keyword evidence="1" id="KW-1133">Transmembrane helix</keyword>
<name>A0AAN7S0N2_MYCAM</name>
<evidence type="ECO:0000313" key="3">
    <source>
        <dbReference type="EMBL" id="KAK4827869.1"/>
    </source>
</evidence>
<organism evidence="3 4">
    <name type="scientific">Mycteria americana</name>
    <name type="common">Wood stork</name>
    <dbReference type="NCBI Taxonomy" id="33587"/>
    <lineage>
        <taxon>Eukaryota</taxon>
        <taxon>Metazoa</taxon>
        <taxon>Chordata</taxon>
        <taxon>Craniata</taxon>
        <taxon>Vertebrata</taxon>
        <taxon>Euteleostomi</taxon>
        <taxon>Archelosauria</taxon>
        <taxon>Archosauria</taxon>
        <taxon>Dinosauria</taxon>
        <taxon>Saurischia</taxon>
        <taxon>Theropoda</taxon>
        <taxon>Coelurosauria</taxon>
        <taxon>Aves</taxon>
        <taxon>Neognathae</taxon>
        <taxon>Neoaves</taxon>
        <taxon>Aequornithes</taxon>
        <taxon>Ciconiiformes</taxon>
        <taxon>Ciconiidae</taxon>
        <taxon>Mycteria</taxon>
    </lineage>
</organism>
<comment type="caution">
    <text evidence="3">The sequence shown here is derived from an EMBL/GenBank/DDBJ whole genome shotgun (WGS) entry which is preliminary data.</text>
</comment>
<dbReference type="PANTHER" id="PTHR33332">
    <property type="entry name" value="REVERSE TRANSCRIPTASE DOMAIN-CONTAINING PROTEIN"/>
    <property type="match status" value="1"/>
</dbReference>
<protein>
    <recommendedName>
        <fullName evidence="2">Reverse transcriptase domain-containing protein</fullName>
    </recommendedName>
</protein>
<proteinExistence type="predicted"/>
<accession>A0AAN7S0N2</accession>
<dbReference type="Pfam" id="PF00078">
    <property type="entry name" value="RVT_1"/>
    <property type="match status" value="1"/>
</dbReference>
<keyword evidence="4" id="KW-1185">Reference proteome</keyword>
<dbReference type="Proteomes" id="UP001333110">
    <property type="component" value="Unassembled WGS sequence"/>
</dbReference>
<dbReference type="EMBL" id="JAUNZN010000002">
    <property type="protein sequence ID" value="KAK4827869.1"/>
    <property type="molecule type" value="Genomic_DNA"/>
</dbReference>
<dbReference type="InterPro" id="IPR000477">
    <property type="entry name" value="RT_dom"/>
</dbReference>
<feature type="transmembrane region" description="Helical" evidence="1">
    <location>
        <begin position="38"/>
        <end position="57"/>
    </location>
</feature>
<gene>
    <name evidence="3" type="ORF">QYF61_022263</name>
</gene>
<sequence length="513" mass="56760">MYLKRPAGGLAFCLFYLASCFTNKYVLSVLKFTYPTLFQGWQTLVGGLLLHVSWKLGWVEINLCSRSEILSWLPASVLFVGIIYAGSRALSSLPIPMFLTVHNAAEVITCGFQKFVQKEQTSHLKVCSVLFLLVAAVCLPLCDTQFDPNGYLWALIHLICVGAYKVFHKLWKPSSLSDLDQQYINYVFSVVLLASASHPAGDLFSALDFPFLYFYRFHSSCCASGLLGFFLMLHTVKLKSSTTSGQYAAWSFLAKVRERLSQEHSGSVLLPGKLRNFCISLGRAVDVICLDINKAFDSISHNVLISKLDCYSLDGQTIRWVKKWLDDKAQEAEVNNSYSNWRLVTTGVAQGSVLGPMLFNIFIEESESALMFAKDTELGGPVNNAEGQGCLPKGPGQAGVMGQQKSYKIQQGQMLGTGWLGSSSAEKDLGILVDSKLNMSQQCALAAKKAKSILGRILTVAQTAPQYKEDIDKLDRVRQRAAKKVRGLEHLPCEERLLDQACSAWKRDSFGST</sequence>
<keyword evidence="1" id="KW-0812">Transmembrane</keyword>
<evidence type="ECO:0000259" key="2">
    <source>
        <dbReference type="Pfam" id="PF00078"/>
    </source>
</evidence>
<reference evidence="3 4" key="1">
    <citation type="journal article" date="2023" name="J. Hered.">
        <title>Chromosome-level genome of the wood stork (Mycteria americana) provides insight into avian chromosome evolution.</title>
        <authorList>
            <person name="Flamio R. Jr."/>
            <person name="Ramstad K.M."/>
        </authorList>
    </citation>
    <scope>NUCLEOTIDE SEQUENCE [LARGE SCALE GENOMIC DNA]</scope>
    <source>
        <strain evidence="3">JAX WOST 10</strain>
    </source>
</reference>